<feature type="compositionally biased region" description="Low complexity" evidence="1">
    <location>
        <begin position="336"/>
        <end position="376"/>
    </location>
</feature>
<dbReference type="InterPro" id="IPR031537">
    <property type="entry name" value="DUF5092"/>
</dbReference>
<proteinExistence type="predicted"/>
<name>A0A397TL75_9GLOM</name>
<evidence type="ECO:0000313" key="3">
    <source>
        <dbReference type="EMBL" id="RIA97227.1"/>
    </source>
</evidence>
<comment type="caution">
    <text evidence="3">The sequence shown here is derived from an EMBL/GenBank/DDBJ whole genome shotgun (WGS) entry which is preliminary data.</text>
</comment>
<keyword evidence="2" id="KW-0812">Transmembrane</keyword>
<evidence type="ECO:0000313" key="4">
    <source>
        <dbReference type="Proteomes" id="UP000265703"/>
    </source>
</evidence>
<keyword evidence="4" id="KW-1185">Reference proteome</keyword>
<reference evidence="3 4" key="1">
    <citation type="submission" date="2018-06" db="EMBL/GenBank/DDBJ databases">
        <title>Comparative genomics reveals the genomic features of Rhizophagus irregularis, R. cerebriforme, R. diaphanum and Gigaspora rosea, and their symbiotic lifestyle signature.</title>
        <authorList>
            <person name="Morin E."/>
            <person name="San Clemente H."/>
            <person name="Chen E.C.H."/>
            <person name="De La Providencia I."/>
            <person name="Hainaut M."/>
            <person name="Kuo A."/>
            <person name="Kohler A."/>
            <person name="Murat C."/>
            <person name="Tang N."/>
            <person name="Roy S."/>
            <person name="Loubradou J."/>
            <person name="Henrissat B."/>
            <person name="Grigoriev I.V."/>
            <person name="Corradi N."/>
            <person name="Roux C."/>
            <person name="Martin F.M."/>
        </authorList>
    </citation>
    <scope>NUCLEOTIDE SEQUENCE [LARGE SCALE GENOMIC DNA]</scope>
    <source>
        <strain evidence="3 4">DAOM 227022</strain>
    </source>
</reference>
<feature type="transmembrane region" description="Helical" evidence="2">
    <location>
        <begin position="522"/>
        <end position="542"/>
    </location>
</feature>
<feature type="compositionally biased region" description="Acidic residues" evidence="1">
    <location>
        <begin position="262"/>
        <end position="274"/>
    </location>
</feature>
<feature type="compositionally biased region" description="Polar residues" evidence="1">
    <location>
        <begin position="389"/>
        <end position="399"/>
    </location>
</feature>
<dbReference type="Pfam" id="PF17010">
    <property type="entry name" value="DUF5092"/>
    <property type="match status" value="1"/>
</dbReference>
<dbReference type="OrthoDB" id="2189509at2759"/>
<dbReference type="STRING" id="658196.A0A397TL75"/>
<feature type="region of interest" description="Disordered" evidence="1">
    <location>
        <begin position="255"/>
        <end position="274"/>
    </location>
</feature>
<dbReference type="Proteomes" id="UP000265703">
    <property type="component" value="Unassembled WGS sequence"/>
</dbReference>
<feature type="region of interest" description="Disordered" evidence="1">
    <location>
        <begin position="336"/>
        <end position="399"/>
    </location>
</feature>
<keyword evidence="2" id="KW-0472">Membrane</keyword>
<accession>A0A397TL75</accession>
<feature type="region of interest" description="Disordered" evidence="1">
    <location>
        <begin position="1"/>
        <end position="20"/>
    </location>
</feature>
<evidence type="ECO:0000256" key="2">
    <source>
        <dbReference type="SAM" id="Phobius"/>
    </source>
</evidence>
<dbReference type="AlphaFoldDB" id="A0A397TL75"/>
<dbReference type="EMBL" id="QKYT01000032">
    <property type="protein sequence ID" value="RIA97227.1"/>
    <property type="molecule type" value="Genomic_DNA"/>
</dbReference>
<protein>
    <submittedName>
        <fullName evidence="3">Uncharacterized protein</fullName>
    </submittedName>
</protein>
<sequence>MVEMNENSVNTTENETEMTTTKGQIIKEDLSTKNDNNNDHTKILHSVSIDKLNNEYKRLSSKRIIQIIGGGNSIKQKNKNEAENSKLINNNVIIHEIDATSEDPFTLESFDVLIQQHAEKNKDFIIAKVTTVDPSDELKTYHSYYSGHHINKVLFRTQPDQGLLHRMKAKNPLNNMNIIGDVHYYVVKASSIKKLPTFAKSSSMSITSKRTLRVKGEEDTTIMATSSLDKTEEKDFLKFNIKNIENIMSRRSAPPSIWNFESNDDDDDDDDDDEKFAIEMEPSKYNKRWSANDSLKPLPKAFTINHSFSNHNSSTSDGKNLEILLSTLKLQNFDNYNNDDNNESQSSKIIKNNFSSSPPPENNEISISIPDNNDNSSLKEQQQDDLSPIITQSSTKESQSIISNEEIKGDGSICYKAIFYATDDDFLMHSTIRQFFKSNALDPMDAQLFTINTFPNNNNSTTPPSTRLERMVTNHGTYLVDPMVIGNARSPLNMGNMESSESNNVPTSRWRRVLYNMRMNKGLRWLVLMYMIFGFLLIRFVVSETYAYLMAFLLMLCLFLVFCVGSGVGIWGR</sequence>
<evidence type="ECO:0000256" key="1">
    <source>
        <dbReference type="SAM" id="MobiDB-lite"/>
    </source>
</evidence>
<organism evidence="3 4">
    <name type="scientific">Glomus cerebriforme</name>
    <dbReference type="NCBI Taxonomy" id="658196"/>
    <lineage>
        <taxon>Eukaryota</taxon>
        <taxon>Fungi</taxon>
        <taxon>Fungi incertae sedis</taxon>
        <taxon>Mucoromycota</taxon>
        <taxon>Glomeromycotina</taxon>
        <taxon>Glomeromycetes</taxon>
        <taxon>Glomerales</taxon>
        <taxon>Glomeraceae</taxon>
        <taxon>Glomus</taxon>
    </lineage>
</organism>
<feature type="transmembrane region" description="Helical" evidence="2">
    <location>
        <begin position="548"/>
        <end position="571"/>
    </location>
</feature>
<gene>
    <name evidence="3" type="ORF">C1645_871478</name>
</gene>
<keyword evidence="2" id="KW-1133">Transmembrane helix</keyword>